<protein>
    <submittedName>
        <fullName evidence="3">Uncharacterized protein</fullName>
    </submittedName>
</protein>
<keyword evidence="2" id="KW-0472">Membrane</keyword>
<evidence type="ECO:0000256" key="2">
    <source>
        <dbReference type="SAM" id="Phobius"/>
    </source>
</evidence>
<keyword evidence="2" id="KW-0812">Transmembrane</keyword>
<gene>
    <name evidence="3" type="ORF">BBD42_26920</name>
</gene>
<sequence>MKRRKLLFNQTRFIIVALVAGSLVGIIYTGNKDSQIADEVPSPPSITSSAERLTSFSPSPEAQMPEYEITEERMDDSGIWHVTLGTLTVNQQELKKLVQHACSIALTKSQIVNSVFVDVVQNDNSSSKLATGKMALTSTGEAQTGSKKLEVSFQLNR</sequence>
<evidence type="ECO:0000313" key="3">
    <source>
        <dbReference type="EMBL" id="ANY69717.1"/>
    </source>
</evidence>
<accession>A0A1B2DPT1</accession>
<name>A0A1B2DPT1_9BACL</name>
<evidence type="ECO:0000256" key="1">
    <source>
        <dbReference type="SAM" id="MobiDB-lite"/>
    </source>
</evidence>
<reference evidence="3" key="1">
    <citation type="submission" date="2016-08" db="EMBL/GenBank/DDBJ databases">
        <title>Complete Genome Seqeunce of Paenibacillus sp. BIHB 4019 from tea rhizoplane.</title>
        <authorList>
            <person name="Thakur R."/>
            <person name="Swarnkar M.K."/>
            <person name="Gulati A."/>
        </authorList>
    </citation>
    <scope>NUCLEOTIDE SEQUENCE [LARGE SCALE GENOMIC DNA]</scope>
    <source>
        <strain evidence="3">BIHB4019</strain>
    </source>
</reference>
<feature type="compositionally biased region" description="Polar residues" evidence="1">
    <location>
        <begin position="45"/>
        <end position="60"/>
    </location>
</feature>
<keyword evidence="2" id="KW-1133">Transmembrane helix</keyword>
<dbReference type="RefSeq" id="WP_099520706.1">
    <property type="nucleotide sequence ID" value="NZ_CP016808.1"/>
</dbReference>
<feature type="region of interest" description="Disordered" evidence="1">
    <location>
        <begin position="37"/>
        <end position="62"/>
    </location>
</feature>
<feature type="transmembrane region" description="Helical" evidence="2">
    <location>
        <begin position="12"/>
        <end position="30"/>
    </location>
</feature>
<dbReference type="EMBL" id="CP016808">
    <property type="protein sequence ID" value="ANY69717.1"/>
    <property type="molecule type" value="Genomic_DNA"/>
</dbReference>
<dbReference type="AlphaFoldDB" id="A0A1B2DPT1"/>
<organism evidence="3">
    <name type="scientific">Paenibacillus sp. BIHB 4019</name>
    <dbReference type="NCBI Taxonomy" id="1870819"/>
    <lineage>
        <taxon>Bacteria</taxon>
        <taxon>Bacillati</taxon>
        <taxon>Bacillota</taxon>
        <taxon>Bacilli</taxon>
        <taxon>Bacillales</taxon>
        <taxon>Paenibacillaceae</taxon>
        <taxon>Paenibacillus</taxon>
    </lineage>
</organism>
<proteinExistence type="predicted"/>